<reference evidence="4 5" key="1">
    <citation type="journal article" date="2016" name="Sci. Rep.">
        <title>The genome sequence of the outbreeding globe artichoke constructed de novo incorporating a phase-aware low-pass sequencing strategy of F1 progeny.</title>
        <authorList>
            <person name="Scaglione D."/>
            <person name="Reyes-Chin-Wo S."/>
            <person name="Acquadro A."/>
            <person name="Froenicke L."/>
            <person name="Portis E."/>
            <person name="Beitel C."/>
            <person name="Tirone M."/>
            <person name="Mauro R."/>
            <person name="Lo Monaco A."/>
            <person name="Mauromicale G."/>
            <person name="Faccioli P."/>
            <person name="Cattivelli L."/>
            <person name="Rieseberg L."/>
            <person name="Michelmore R."/>
            <person name="Lanteri S."/>
        </authorList>
    </citation>
    <scope>NUCLEOTIDE SEQUENCE [LARGE SCALE GENOMIC DNA]</scope>
    <source>
        <strain evidence="4">2C</strain>
    </source>
</reference>
<dbReference type="Proteomes" id="UP000243975">
    <property type="component" value="Unassembled WGS sequence"/>
</dbReference>
<dbReference type="GO" id="GO:0016020">
    <property type="term" value="C:membrane"/>
    <property type="evidence" value="ECO:0007669"/>
    <property type="project" value="UniProtKB-SubCell"/>
</dbReference>
<evidence type="ECO:0000256" key="2">
    <source>
        <dbReference type="ARBA" id="ARBA00022614"/>
    </source>
</evidence>
<keyword evidence="5" id="KW-1185">Reference proteome</keyword>
<dbReference type="InterPro" id="IPR001611">
    <property type="entry name" value="Leu-rich_rpt"/>
</dbReference>
<protein>
    <submittedName>
        <fullName evidence="4">Leucine-rich repeat-containing protein</fullName>
    </submittedName>
</protein>
<gene>
    <name evidence="4" type="ORF">Ccrd_020785</name>
</gene>
<dbReference type="PANTHER" id="PTHR48006:SF72">
    <property type="entry name" value="LRR RECEPTOR-LIKE SERINE_THREONINE-PROTEIN KINASE RFK1-RELATED"/>
    <property type="match status" value="1"/>
</dbReference>
<dbReference type="GO" id="GO:0004674">
    <property type="term" value="F:protein serine/threonine kinase activity"/>
    <property type="evidence" value="ECO:0007669"/>
    <property type="project" value="TreeGrafter"/>
</dbReference>
<dbReference type="Pfam" id="PF00560">
    <property type="entry name" value="LRR_1"/>
    <property type="match status" value="3"/>
</dbReference>
<dbReference type="InterPro" id="IPR032675">
    <property type="entry name" value="LRR_dom_sf"/>
</dbReference>
<evidence type="ECO:0000256" key="3">
    <source>
        <dbReference type="ARBA" id="ARBA00022737"/>
    </source>
</evidence>
<keyword evidence="2" id="KW-0433">Leucine-rich repeat</keyword>
<dbReference type="STRING" id="59895.A0A103Y1U7"/>
<dbReference type="EMBL" id="LEKV01003160">
    <property type="protein sequence ID" value="KVI00951.1"/>
    <property type="molecule type" value="Genomic_DNA"/>
</dbReference>
<keyword evidence="3" id="KW-0677">Repeat</keyword>
<sequence length="226" mass="24833">MIIELIRRSVRKFAHNADRFIRVSAKWIQGSVISVVKQAICPEVAQLNKDHIRPNCPLLRTPQLTIGSNASGTRGRPTSPDLTITLSSSIKLQPTTNHFPSILLLQNTMKFHSLAGILSPELKKLPYLNSIDFAYNYLNGTIAPEWGLTQLQEISLLGNRLTGKIPPELGNITTLTKLDLEANQLSGTIPSELGSLFHLKSLILSSNQLKGTLPAALAELRNLTNL</sequence>
<name>A0A103Y1U7_CYNCS</name>
<organism evidence="4 5">
    <name type="scientific">Cynara cardunculus var. scolymus</name>
    <name type="common">Globe artichoke</name>
    <name type="synonym">Cynara scolymus</name>
    <dbReference type="NCBI Taxonomy" id="59895"/>
    <lineage>
        <taxon>Eukaryota</taxon>
        <taxon>Viridiplantae</taxon>
        <taxon>Streptophyta</taxon>
        <taxon>Embryophyta</taxon>
        <taxon>Tracheophyta</taxon>
        <taxon>Spermatophyta</taxon>
        <taxon>Magnoliopsida</taxon>
        <taxon>eudicotyledons</taxon>
        <taxon>Gunneridae</taxon>
        <taxon>Pentapetalae</taxon>
        <taxon>asterids</taxon>
        <taxon>campanulids</taxon>
        <taxon>Asterales</taxon>
        <taxon>Asteraceae</taxon>
        <taxon>Carduoideae</taxon>
        <taxon>Cardueae</taxon>
        <taxon>Carduinae</taxon>
        <taxon>Cynara</taxon>
    </lineage>
</organism>
<dbReference type="SUPFAM" id="SSF52058">
    <property type="entry name" value="L domain-like"/>
    <property type="match status" value="1"/>
</dbReference>
<comment type="subcellular location">
    <subcellularLocation>
        <location evidence="1">Membrane</location>
        <topology evidence="1">Single-pass type I membrane protein</topology>
    </subcellularLocation>
</comment>
<evidence type="ECO:0000313" key="5">
    <source>
        <dbReference type="Proteomes" id="UP000243975"/>
    </source>
</evidence>
<comment type="caution">
    <text evidence="4">The sequence shown here is derived from an EMBL/GenBank/DDBJ whole genome shotgun (WGS) entry which is preliminary data.</text>
</comment>
<dbReference type="AlphaFoldDB" id="A0A103Y1U7"/>
<dbReference type="PANTHER" id="PTHR48006">
    <property type="entry name" value="LEUCINE-RICH REPEAT-CONTAINING PROTEIN DDB_G0281931-RELATED"/>
    <property type="match status" value="1"/>
</dbReference>
<evidence type="ECO:0000313" key="4">
    <source>
        <dbReference type="EMBL" id="KVI00951.1"/>
    </source>
</evidence>
<evidence type="ECO:0000256" key="1">
    <source>
        <dbReference type="ARBA" id="ARBA00004479"/>
    </source>
</evidence>
<proteinExistence type="predicted"/>
<dbReference type="OMA" id="GTIAPEW"/>
<dbReference type="Gramene" id="KVI00951">
    <property type="protein sequence ID" value="KVI00951"/>
    <property type="gene ID" value="Ccrd_020785"/>
</dbReference>
<dbReference type="FunFam" id="3.80.10.10:FF:000383">
    <property type="entry name" value="Leucine-rich repeat receptor protein kinase EMS1"/>
    <property type="match status" value="1"/>
</dbReference>
<dbReference type="InterPro" id="IPR051824">
    <property type="entry name" value="LRR_Rcpt-Like_S/T_Kinase"/>
</dbReference>
<dbReference type="Gene3D" id="3.80.10.10">
    <property type="entry name" value="Ribonuclease Inhibitor"/>
    <property type="match status" value="1"/>
</dbReference>
<accession>A0A103Y1U7</accession>